<feature type="domain" description="ARMC9 CTLH-like" evidence="5">
    <location>
        <begin position="49"/>
        <end position="167"/>
    </location>
</feature>
<name>A0A9P1J3Y7_9PELO</name>
<dbReference type="InterPro" id="IPR039724">
    <property type="entry name" value="WDR91"/>
</dbReference>
<proteinExistence type="inferred from homology"/>
<dbReference type="InterPro" id="IPR056327">
    <property type="entry name" value="ARMC9_CTLH-like_dom"/>
</dbReference>
<keyword evidence="7" id="KW-1185">Reference proteome</keyword>
<evidence type="ECO:0000256" key="3">
    <source>
        <dbReference type="ARBA" id="ARBA00006128"/>
    </source>
</evidence>
<dbReference type="AlphaFoldDB" id="A0A9P1J3Y7"/>
<accession>A0A9P1J3Y7</accession>
<comment type="caution">
    <text evidence="6">The sequence shown here is derived from an EMBL/GenBank/DDBJ whole genome shotgun (WGS) entry which is preliminary data.</text>
</comment>
<evidence type="ECO:0000259" key="5">
    <source>
        <dbReference type="Pfam" id="PF23138"/>
    </source>
</evidence>
<dbReference type="PROSITE" id="PS50896">
    <property type="entry name" value="LISH"/>
    <property type="match status" value="1"/>
</dbReference>
<dbReference type="OrthoDB" id="193023at2759"/>
<comment type="similarity">
    <text evidence="3">Belongs to the WD repeat WDR91 family.</text>
</comment>
<dbReference type="PANTHER" id="PTHR13083">
    <property type="entry name" value="WD REPEAT-CONTAINING PROTEIN 91"/>
    <property type="match status" value="1"/>
</dbReference>
<gene>
    <name evidence="6" type="ORF">CAMP_LOCUS17955</name>
</gene>
<dbReference type="GO" id="GO:0045022">
    <property type="term" value="P:early endosome to late endosome transport"/>
    <property type="evidence" value="ECO:0007669"/>
    <property type="project" value="InterPro"/>
</dbReference>
<evidence type="ECO:0000256" key="2">
    <source>
        <dbReference type="ARBA" id="ARBA00004603"/>
    </source>
</evidence>
<dbReference type="GO" id="GO:0141039">
    <property type="term" value="F:phosphatidylinositol 3-kinase inhibitor activity"/>
    <property type="evidence" value="ECO:0007669"/>
    <property type="project" value="InterPro"/>
</dbReference>
<dbReference type="GO" id="GO:0051898">
    <property type="term" value="P:negative regulation of phosphatidylinositol 3-kinase/protein kinase B signal transduction"/>
    <property type="evidence" value="ECO:0007669"/>
    <property type="project" value="InterPro"/>
</dbReference>
<sequence>MNNAIDPIDLLIKDYLVSRCYTNTVRVLEQDSSTSKDANFQVGRCVEEMTRAIDSLDVDKLLMLWNNWNTKIFNSLDQENAKLARQYETNSYRLLLVKCVQKEDIVKCNEFFKKMTSHTMNNPEWTEWFAFPYNPHAKDCEPFRKYFVKSWVEIFLMSFHNFLSTSIPTALPSSIEKIVEEIARDPEQGDTTNVEFDEELIDDFAVIAQCSTTVKRAHSKPTLRNIFKTLTGTKKSQD</sequence>
<protein>
    <recommendedName>
        <fullName evidence="5">ARMC9 CTLH-like domain-containing protein</fullName>
    </recommendedName>
</protein>
<dbReference type="GO" id="GO:0031901">
    <property type="term" value="C:early endosome membrane"/>
    <property type="evidence" value="ECO:0007669"/>
    <property type="project" value="TreeGrafter"/>
</dbReference>
<dbReference type="EMBL" id="CANHGI010000006">
    <property type="protein sequence ID" value="CAI5455318.1"/>
    <property type="molecule type" value="Genomic_DNA"/>
</dbReference>
<dbReference type="InterPro" id="IPR006594">
    <property type="entry name" value="LisH"/>
</dbReference>
<dbReference type="GO" id="GO:0031902">
    <property type="term" value="C:late endosome membrane"/>
    <property type="evidence" value="ECO:0007669"/>
    <property type="project" value="TreeGrafter"/>
</dbReference>
<dbReference type="Proteomes" id="UP001152747">
    <property type="component" value="Unassembled WGS sequence"/>
</dbReference>
<evidence type="ECO:0000313" key="7">
    <source>
        <dbReference type="Proteomes" id="UP001152747"/>
    </source>
</evidence>
<dbReference type="Pfam" id="PF23138">
    <property type="entry name" value="CTLH_Armc9"/>
    <property type="match status" value="1"/>
</dbReference>
<evidence type="ECO:0000256" key="1">
    <source>
        <dbReference type="ARBA" id="ARBA00004412"/>
    </source>
</evidence>
<reference evidence="6" key="1">
    <citation type="submission" date="2022-11" db="EMBL/GenBank/DDBJ databases">
        <authorList>
            <person name="Kikuchi T."/>
        </authorList>
    </citation>
    <scope>NUCLEOTIDE SEQUENCE</scope>
    <source>
        <strain evidence="6">PS1010</strain>
    </source>
</reference>
<evidence type="ECO:0000313" key="6">
    <source>
        <dbReference type="EMBL" id="CAI5455318.1"/>
    </source>
</evidence>
<organism evidence="6 7">
    <name type="scientific">Caenorhabditis angaria</name>
    <dbReference type="NCBI Taxonomy" id="860376"/>
    <lineage>
        <taxon>Eukaryota</taxon>
        <taxon>Metazoa</taxon>
        <taxon>Ecdysozoa</taxon>
        <taxon>Nematoda</taxon>
        <taxon>Chromadorea</taxon>
        <taxon>Rhabditida</taxon>
        <taxon>Rhabditina</taxon>
        <taxon>Rhabditomorpha</taxon>
        <taxon>Rhabditoidea</taxon>
        <taxon>Rhabditidae</taxon>
        <taxon>Peloderinae</taxon>
        <taxon>Caenorhabditis</taxon>
    </lineage>
</organism>
<comment type="subcellular location">
    <subcellularLocation>
        <location evidence="1">Early endosome</location>
    </subcellularLocation>
    <subcellularLocation>
        <location evidence="2">Late endosome</location>
    </subcellularLocation>
</comment>
<dbReference type="PANTHER" id="PTHR13083:SF3">
    <property type="entry name" value="WD REPEAT-CONTAINING PROTEIN 91"/>
    <property type="match status" value="1"/>
</dbReference>
<keyword evidence="4" id="KW-0967">Endosome</keyword>
<evidence type="ECO:0000256" key="4">
    <source>
        <dbReference type="ARBA" id="ARBA00022753"/>
    </source>
</evidence>